<reference evidence="6 7" key="1">
    <citation type="submission" date="2019-12" db="EMBL/GenBank/DDBJ databases">
        <title>Comparative genomics gives insights into the taxonomy of the Azoarcus-Aromatoleum group and reveals separate origins of nif in the plant-associated Azoarcus and non-plant-associated Aromatoleum sub-groups.</title>
        <authorList>
            <person name="Lafos M."/>
            <person name="Maluk M."/>
            <person name="Batista M."/>
            <person name="Junghare M."/>
            <person name="Carmona M."/>
            <person name="Faoro H."/>
            <person name="Cruz L.M."/>
            <person name="Battistoni F."/>
            <person name="De Souza E."/>
            <person name="Pedrosa F."/>
            <person name="Chen W.-M."/>
            <person name="Poole P.S."/>
            <person name="Dixon R.A."/>
            <person name="James E.K."/>
        </authorList>
    </citation>
    <scope>NUCLEOTIDE SEQUENCE [LARGE SCALE GENOMIC DNA]</scope>
    <source>
        <strain evidence="6 7">ToN1</strain>
    </source>
</reference>
<dbReference type="RefSeq" id="WP_169206895.1">
    <property type="nucleotide sequence ID" value="NZ_CP059560.1"/>
</dbReference>
<dbReference type="CDD" id="cd10807">
    <property type="entry name" value="YdjC_like_3"/>
    <property type="match status" value="1"/>
</dbReference>
<dbReference type="InterPro" id="IPR011330">
    <property type="entry name" value="Glyco_hydro/deAcase_b/a-brl"/>
</dbReference>
<protein>
    <submittedName>
        <fullName evidence="6">ChbG/HpnK family deacetylase</fullName>
    </submittedName>
</protein>
<organism evidence="6 7">
    <name type="scientific">Aromatoleum petrolei</name>
    <dbReference type="NCBI Taxonomy" id="76116"/>
    <lineage>
        <taxon>Bacteria</taxon>
        <taxon>Pseudomonadati</taxon>
        <taxon>Pseudomonadota</taxon>
        <taxon>Betaproteobacteria</taxon>
        <taxon>Rhodocyclales</taxon>
        <taxon>Rhodocyclaceae</taxon>
        <taxon>Aromatoleum</taxon>
    </lineage>
</organism>
<evidence type="ECO:0000256" key="5">
    <source>
        <dbReference type="ARBA" id="ARBA00023277"/>
    </source>
</evidence>
<dbReference type="PANTHER" id="PTHR31609:SF1">
    <property type="entry name" value="CARBOHYDRATE DEACETYLASE"/>
    <property type="match status" value="1"/>
</dbReference>
<name>A0ABX1MS85_9RHOO</name>
<keyword evidence="4" id="KW-0460">Magnesium</keyword>
<sequence>MNEQPATDRRPPRPIIVCADDYGIAPGVSEAIAGLITAGRLSATSCMTPLPDWKRRAGLLRETVAAHPADVGLHLTLTDHVPLTAATGFAQAGRLPSMGRLLPLALARALPRLAIRTELRAQLDAFEDAWNAAPDYIDGHQHAHVLPGIREVLVEELLRRYPAGSVWVRDCCEPLTRCVHRRTALPKALLISTLGVGLHRLLRRHGLPANDGFSGLHDFSGRIPFRTLMQSFLAGSGPRPLVHVHPGRVDDELRACDVLTTPRETELAYLTSPAFAEDLAAVGLYPARFADFPRPAPAAISQISPPDASSGSIR</sequence>
<comment type="caution">
    <text evidence="6">The sequence shown here is derived from an EMBL/GenBank/DDBJ whole genome shotgun (WGS) entry which is preliminary data.</text>
</comment>
<comment type="cofactor">
    <cofactor evidence="1">
        <name>Mg(2+)</name>
        <dbReference type="ChEBI" id="CHEBI:18420"/>
    </cofactor>
</comment>
<evidence type="ECO:0000256" key="4">
    <source>
        <dbReference type="ARBA" id="ARBA00022842"/>
    </source>
</evidence>
<dbReference type="Proteomes" id="UP000652074">
    <property type="component" value="Unassembled WGS sequence"/>
</dbReference>
<keyword evidence="5" id="KW-0119">Carbohydrate metabolism</keyword>
<gene>
    <name evidence="6" type="ORF">GPA26_13680</name>
</gene>
<dbReference type="Gene3D" id="3.20.20.370">
    <property type="entry name" value="Glycoside hydrolase/deacetylase"/>
    <property type="match status" value="1"/>
</dbReference>
<dbReference type="PANTHER" id="PTHR31609">
    <property type="entry name" value="YDJC DEACETYLASE FAMILY MEMBER"/>
    <property type="match status" value="1"/>
</dbReference>
<keyword evidence="3" id="KW-0378">Hydrolase</keyword>
<dbReference type="Pfam" id="PF04794">
    <property type="entry name" value="YdjC"/>
    <property type="match status" value="1"/>
</dbReference>
<evidence type="ECO:0000313" key="7">
    <source>
        <dbReference type="Proteomes" id="UP000652074"/>
    </source>
</evidence>
<keyword evidence="7" id="KW-1185">Reference proteome</keyword>
<evidence type="ECO:0000256" key="3">
    <source>
        <dbReference type="ARBA" id="ARBA00022801"/>
    </source>
</evidence>
<evidence type="ECO:0000256" key="1">
    <source>
        <dbReference type="ARBA" id="ARBA00001946"/>
    </source>
</evidence>
<proteinExistence type="predicted"/>
<evidence type="ECO:0000313" key="6">
    <source>
        <dbReference type="EMBL" id="NMF89521.1"/>
    </source>
</evidence>
<accession>A0ABX1MS85</accession>
<dbReference type="InterPro" id="IPR006879">
    <property type="entry name" value="YdjC-like"/>
</dbReference>
<evidence type="ECO:0000256" key="2">
    <source>
        <dbReference type="ARBA" id="ARBA00022723"/>
    </source>
</evidence>
<dbReference type="EMBL" id="WTVR01000025">
    <property type="protein sequence ID" value="NMF89521.1"/>
    <property type="molecule type" value="Genomic_DNA"/>
</dbReference>
<dbReference type="SUPFAM" id="SSF88713">
    <property type="entry name" value="Glycoside hydrolase/deacetylase"/>
    <property type="match status" value="1"/>
</dbReference>
<keyword evidence="2" id="KW-0479">Metal-binding</keyword>